<keyword evidence="2" id="KW-1185">Reference proteome</keyword>
<dbReference type="RefSeq" id="WP_012992557.1">
    <property type="nucleotide sequence ID" value="NC_013894.1"/>
</dbReference>
<evidence type="ECO:0000313" key="1">
    <source>
        <dbReference type="EMBL" id="ADC90151.1"/>
    </source>
</evidence>
<organism evidence="1 2">
    <name type="scientific">Thermocrinis albus (strain DSM 14484 / JCM 11386 / HI 11/12)</name>
    <dbReference type="NCBI Taxonomy" id="638303"/>
    <lineage>
        <taxon>Bacteria</taxon>
        <taxon>Pseudomonadati</taxon>
        <taxon>Aquificota</taxon>
        <taxon>Aquificia</taxon>
        <taxon>Aquificales</taxon>
        <taxon>Aquificaceae</taxon>
        <taxon>Thermocrinis</taxon>
    </lineage>
</organism>
<dbReference type="EMBL" id="CP001931">
    <property type="protein sequence ID" value="ADC90151.1"/>
    <property type="molecule type" value="Genomic_DNA"/>
</dbReference>
<dbReference type="OrthoDB" id="14757at2"/>
<dbReference type="Proteomes" id="UP000002043">
    <property type="component" value="Chromosome"/>
</dbReference>
<protein>
    <submittedName>
        <fullName evidence="1">Uncharacterized protein</fullName>
    </submittedName>
</protein>
<accession>D3SN21</accession>
<gene>
    <name evidence="1" type="ordered locus">Thal_1522</name>
</gene>
<name>D3SN21_THEAH</name>
<evidence type="ECO:0000313" key="2">
    <source>
        <dbReference type="Proteomes" id="UP000002043"/>
    </source>
</evidence>
<reference evidence="2" key="1">
    <citation type="journal article" date="2010" name="Stand. Genomic Sci.">
        <title>Complete genome sequence of Thermocrinis albus type strain (HI 11/12T).</title>
        <authorList>
            <person name="Wirth R."/>
            <person name="Sikorski J."/>
            <person name="Brambilla E."/>
            <person name="Misra M."/>
            <person name="Lapidus A."/>
            <person name="Copeland A."/>
            <person name="Nolan M."/>
            <person name="Lucas S."/>
            <person name="Chen F."/>
            <person name="Tice H."/>
            <person name="Cheng J.F."/>
            <person name="Han C."/>
            <person name="Detter J.C."/>
            <person name="Tapia R."/>
            <person name="Bruce D."/>
            <person name="Goodwin L."/>
            <person name="Pitluck S."/>
            <person name="Pati A."/>
            <person name="Anderson I."/>
            <person name="Ivanova N."/>
            <person name="Mavromatis K."/>
            <person name="Mikhailova N."/>
            <person name="Chen A."/>
            <person name="Palaniappan K."/>
            <person name="Bilek Y."/>
            <person name="Hader T."/>
            <person name="Land M."/>
            <person name="Hauser L."/>
            <person name="Chang Y.J."/>
            <person name="Jeffries C.D."/>
            <person name="Tindall B.J."/>
            <person name="Rohde M."/>
            <person name="Goker M."/>
            <person name="Bristow J."/>
            <person name="Eisen J.A."/>
            <person name="Markowitz V."/>
            <person name="Hugenholtz P."/>
            <person name="Kyrpides N.C."/>
            <person name="Klenk H.P."/>
        </authorList>
    </citation>
    <scope>NUCLEOTIDE SEQUENCE [LARGE SCALE GENOMIC DNA]</scope>
    <source>
        <strain evidence="2">DSM 14484 / JCM 11386 / HI 11/12</strain>
    </source>
</reference>
<dbReference type="AlphaFoldDB" id="D3SN21"/>
<dbReference type="STRING" id="638303.Thal_1522"/>
<sequence>MDRILSIEDRVLILVEEFCNHLEVEPFESALQDYRFRLRSKLVELLTQAKDPQMINAGLDNALEGIQRYFEERINRADLSKEKELSRLIKVLTVTHQILSELMYDEKIRDKGTLSKVVGTLGQMLENLRLEYQRRFGGILRKLKRLFF</sequence>
<dbReference type="HOGENOM" id="CLU_145979_0_0_0"/>
<proteinExistence type="predicted"/>
<dbReference type="KEGG" id="tal:Thal_1522"/>